<keyword evidence="6" id="KW-0325">Glycoprotein</keyword>
<evidence type="ECO:0000256" key="2">
    <source>
        <dbReference type="ARBA" id="ARBA00022614"/>
    </source>
</evidence>
<dbReference type="AlphaFoldDB" id="A0A540LY87"/>
<sequence length="214" mass="22529">MRIGDNGLTGSIPATFGNLVNLITLGLASCSLNDPIPPQLGRLGLLENLILQLNQLENLIPAELGNFSSLTIFTAAKNTLNRTIPQRSAISLATLVLSNNSHSGVVPRNLCSNTRSLELLMISGSGLVGEIPAELSQCRSMKQLDLSNNLINGSIPDEIYGLVELTDLLLHNNSLVGSISSLDGIVPLVASWSPTHTGDTGNGAKDCLCSFVSI</sequence>
<dbReference type="Proteomes" id="UP000315295">
    <property type="component" value="Unassembled WGS sequence"/>
</dbReference>
<evidence type="ECO:0000256" key="4">
    <source>
        <dbReference type="ARBA" id="ARBA00022737"/>
    </source>
</evidence>
<protein>
    <recommendedName>
        <fullName evidence="9">Leucine-rich repeat-containing N-terminal plant-type domain-containing protein</fullName>
    </recommendedName>
</protein>
<evidence type="ECO:0000313" key="7">
    <source>
        <dbReference type="EMBL" id="TQD91232.1"/>
    </source>
</evidence>
<dbReference type="PANTHER" id="PTHR48009">
    <property type="entry name" value="LEUCINE-RICH REPEAT (LRR) FAMILY PROTEIN"/>
    <property type="match status" value="1"/>
</dbReference>
<dbReference type="Gene3D" id="3.80.10.10">
    <property type="entry name" value="Ribonuclease Inhibitor"/>
    <property type="match status" value="2"/>
</dbReference>
<keyword evidence="8" id="KW-1185">Reference proteome</keyword>
<name>A0A540LY87_MALBA</name>
<dbReference type="InterPro" id="IPR053213">
    <property type="entry name" value="RLP29"/>
</dbReference>
<dbReference type="EMBL" id="VIEB01000427">
    <property type="protein sequence ID" value="TQD91232.1"/>
    <property type="molecule type" value="Genomic_DNA"/>
</dbReference>
<evidence type="ECO:0000256" key="1">
    <source>
        <dbReference type="ARBA" id="ARBA00004370"/>
    </source>
</evidence>
<reference evidence="7 8" key="1">
    <citation type="journal article" date="2019" name="G3 (Bethesda)">
        <title>Sequencing of a Wild Apple (Malus baccata) Genome Unravels the Differences Between Cultivated and Wild Apple Species Regarding Disease Resistance and Cold Tolerance.</title>
        <authorList>
            <person name="Chen X."/>
        </authorList>
    </citation>
    <scope>NUCLEOTIDE SEQUENCE [LARGE SCALE GENOMIC DNA]</scope>
    <source>
        <strain evidence="8">cv. Shandingzi</strain>
        <tissue evidence="7">Leaves</tissue>
    </source>
</reference>
<accession>A0A540LY87</accession>
<proteinExistence type="predicted"/>
<dbReference type="Pfam" id="PF13855">
    <property type="entry name" value="LRR_8"/>
    <property type="match status" value="1"/>
</dbReference>
<organism evidence="7 8">
    <name type="scientific">Malus baccata</name>
    <name type="common">Siberian crab apple</name>
    <name type="synonym">Pyrus baccata</name>
    <dbReference type="NCBI Taxonomy" id="106549"/>
    <lineage>
        <taxon>Eukaryota</taxon>
        <taxon>Viridiplantae</taxon>
        <taxon>Streptophyta</taxon>
        <taxon>Embryophyta</taxon>
        <taxon>Tracheophyta</taxon>
        <taxon>Spermatophyta</taxon>
        <taxon>Magnoliopsida</taxon>
        <taxon>eudicotyledons</taxon>
        <taxon>Gunneridae</taxon>
        <taxon>Pentapetalae</taxon>
        <taxon>rosids</taxon>
        <taxon>fabids</taxon>
        <taxon>Rosales</taxon>
        <taxon>Rosaceae</taxon>
        <taxon>Amygdaloideae</taxon>
        <taxon>Maleae</taxon>
        <taxon>Malus</taxon>
    </lineage>
</organism>
<dbReference type="InterPro" id="IPR032675">
    <property type="entry name" value="LRR_dom_sf"/>
</dbReference>
<evidence type="ECO:0000256" key="3">
    <source>
        <dbReference type="ARBA" id="ARBA00022729"/>
    </source>
</evidence>
<dbReference type="FunFam" id="3.80.10.10:FF:000041">
    <property type="entry name" value="LRR receptor-like serine/threonine-protein kinase ERECTA"/>
    <property type="match status" value="1"/>
</dbReference>
<keyword evidence="2" id="KW-0433">Leucine-rich repeat</keyword>
<dbReference type="PANTHER" id="PTHR48009:SF4">
    <property type="entry name" value="LEUCINE-RICH REPEAT (LRR) FAMILY PROTEIN"/>
    <property type="match status" value="1"/>
</dbReference>
<dbReference type="InterPro" id="IPR001611">
    <property type="entry name" value="Leu-rich_rpt"/>
</dbReference>
<keyword evidence="3" id="KW-0732">Signal</keyword>
<comment type="subcellular location">
    <subcellularLocation>
        <location evidence="1">Membrane</location>
    </subcellularLocation>
</comment>
<dbReference type="PROSITE" id="PS51257">
    <property type="entry name" value="PROKAR_LIPOPROTEIN"/>
    <property type="match status" value="1"/>
</dbReference>
<evidence type="ECO:0000256" key="5">
    <source>
        <dbReference type="ARBA" id="ARBA00023136"/>
    </source>
</evidence>
<evidence type="ECO:0000256" key="6">
    <source>
        <dbReference type="ARBA" id="ARBA00023180"/>
    </source>
</evidence>
<gene>
    <name evidence="7" type="ORF">C1H46_023158</name>
</gene>
<dbReference type="GO" id="GO:0016020">
    <property type="term" value="C:membrane"/>
    <property type="evidence" value="ECO:0007669"/>
    <property type="project" value="UniProtKB-SubCell"/>
</dbReference>
<comment type="caution">
    <text evidence="7">The sequence shown here is derived from an EMBL/GenBank/DDBJ whole genome shotgun (WGS) entry which is preliminary data.</text>
</comment>
<evidence type="ECO:0008006" key="9">
    <source>
        <dbReference type="Google" id="ProtNLM"/>
    </source>
</evidence>
<keyword evidence="5" id="KW-0472">Membrane</keyword>
<dbReference type="SUPFAM" id="SSF52058">
    <property type="entry name" value="L domain-like"/>
    <property type="match status" value="1"/>
</dbReference>
<evidence type="ECO:0000313" key="8">
    <source>
        <dbReference type="Proteomes" id="UP000315295"/>
    </source>
</evidence>
<dbReference type="STRING" id="106549.A0A540LY87"/>
<keyword evidence="4" id="KW-0677">Repeat</keyword>